<dbReference type="Pfam" id="PF05235">
    <property type="entry name" value="CHAD"/>
    <property type="match status" value="1"/>
</dbReference>
<dbReference type="CDD" id="cd07374">
    <property type="entry name" value="CYTH-like_Pase"/>
    <property type="match status" value="1"/>
</dbReference>
<dbReference type="PANTHER" id="PTHR39339:SF1">
    <property type="entry name" value="CHAD DOMAIN-CONTAINING PROTEIN"/>
    <property type="match status" value="1"/>
</dbReference>
<dbReference type="SUPFAM" id="SSF55154">
    <property type="entry name" value="CYTH-like phosphatases"/>
    <property type="match status" value="1"/>
</dbReference>
<dbReference type="SMART" id="SM00880">
    <property type="entry name" value="CHAD"/>
    <property type="match status" value="1"/>
</dbReference>
<gene>
    <name evidence="2" type="ORF">SAMN04515671_0129</name>
</gene>
<protein>
    <submittedName>
        <fullName evidence="2">CHAD domain-containing protein</fullName>
    </submittedName>
</protein>
<dbReference type="Gene3D" id="1.40.20.10">
    <property type="entry name" value="CHAD domain"/>
    <property type="match status" value="1"/>
</dbReference>
<dbReference type="InterPro" id="IPR033469">
    <property type="entry name" value="CYTH-like_dom_sf"/>
</dbReference>
<evidence type="ECO:0000313" key="3">
    <source>
        <dbReference type="Proteomes" id="UP000198741"/>
    </source>
</evidence>
<feature type="domain" description="CHAD" evidence="1">
    <location>
        <begin position="215"/>
        <end position="499"/>
    </location>
</feature>
<dbReference type="Proteomes" id="UP000198741">
    <property type="component" value="Chromosome I"/>
</dbReference>
<sequence>MNSDQLDRADTYQVSPAARLPDLTGLKTVRSVATDPETELVEVFHDTQGLALLDAGITLRRRTDKAGPGWSLDRPWDADQRTKITAPLVRRNDSVPSVLAEWALAWTRGNLLSEVGTVTTRRSDHRLLGSDGAVLAILSDDHVTAHAAADGGSALLSEWREWHFALVDGGKKLRSAAEELLVSAGARPSDWPSTGHHAVGRRPRPMAAVPALDAKSRAGEVLLAYLREQVEVIVRRDHDVRVQDADAVHKVRVATRRLRSALATYRPLLHRDVTDPIRDEVAWFATALGGARDAYVQQDHLLQVIAAEPDDLILGPVAGRIQVELHADAAAAHEQLRDVMHSDRYFRLLDTLDDLVASPPFSRQADGRARKMLGLGVAKAIRRLVAVVALGAPAAGDERDWWLHDIRKAAKRVRYAAETSLPVLGRPAIELAATGEEIQELLGAHQDSVVLRKTLRAIGVRMHLDGENPFTIGRLHALQQVRADQVEVQFERAWRKEYRKRLESSD</sequence>
<dbReference type="RefSeq" id="WP_090474091.1">
    <property type="nucleotide sequence ID" value="NZ_LT629710.1"/>
</dbReference>
<dbReference type="InterPro" id="IPR038186">
    <property type="entry name" value="CHAD_dom_sf"/>
</dbReference>
<dbReference type="Gene3D" id="2.40.320.10">
    <property type="entry name" value="Hypothetical Protein Pfu-838710-001"/>
    <property type="match status" value="1"/>
</dbReference>
<evidence type="ECO:0000259" key="1">
    <source>
        <dbReference type="PROSITE" id="PS51708"/>
    </source>
</evidence>
<dbReference type="PROSITE" id="PS51708">
    <property type="entry name" value="CHAD"/>
    <property type="match status" value="1"/>
</dbReference>
<keyword evidence="3" id="KW-1185">Reference proteome</keyword>
<organism evidence="2 3">
    <name type="scientific">Nakamurella panacisegetis</name>
    <dbReference type="NCBI Taxonomy" id="1090615"/>
    <lineage>
        <taxon>Bacteria</taxon>
        <taxon>Bacillati</taxon>
        <taxon>Actinomycetota</taxon>
        <taxon>Actinomycetes</taxon>
        <taxon>Nakamurellales</taxon>
        <taxon>Nakamurellaceae</taxon>
        <taxon>Nakamurella</taxon>
    </lineage>
</organism>
<dbReference type="STRING" id="1090615.SAMN04515671_0129"/>
<dbReference type="OrthoDB" id="9777271at2"/>
<name>A0A1H0HMD4_9ACTN</name>
<dbReference type="AlphaFoldDB" id="A0A1H0HMD4"/>
<dbReference type="EMBL" id="LT629710">
    <property type="protein sequence ID" value="SDO20322.1"/>
    <property type="molecule type" value="Genomic_DNA"/>
</dbReference>
<reference evidence="2 3" key="1">
    <citation type="submission" date="2016-10" db="EMBL/GenBank/DDBJ databases">
        <authorList>
            <person name="de Groot N.N."/>
        </authorList>
    </citation>
    <scope>NUCLEOTIDE SEQUENCE [LARGE SCALE GENOMIC DNA]</scope>
    <source>
        <strain evidence="3">P4-7,KCTC 19426,CECT 7604</strain>
    </source>
</reference>
<dbReference type="PANTHER" id="PTHR39339">
    <property type="entry name" value="SLR1444 PROTEIN"/>
    <property type="match status" value="1"/>
</dbReference>
<proteinExistence type="predicted"/>
<accession>A0A1H0HMD4</accession>
<evidence type="ECO:0000313" key="2">
    <source>
        <dbReference type="EMBL" id="SDO20322.1"/>
    </source>
</evidence>
<dbReference type="InterPro" id="IPR007899">
    <property type="entry name" value="CHAD_dom"/>
</dbReference>